<dbReference type="CDD" id="cd01650">
    <property type="entry name" value="RT_nLTR_like"/>
    <property type="match status" value="1"/>
</dbReference>
<dbReference type="PANTHER" id="PTHR33116">
    <property type="entry name" value="REVERSE TRANSCRIPTASE ZINC-BINDING DOMAIN-CONTAINING PROTEIN-RELATED-RELATED"/>
    <property type="match status" value="1"/>
</dbReference>
<dbReference type="PANTHER" id="PTHR33116:SF86">
    <property type="entry name" value="REVERSE TRANSCRIPTASE DOMAIN-CONTAINING PROTEIN"/>
    <property type="match status" value="1"/>
</dbReference>
<dbReference type="InterPro" id="IPR036691">
    <property type="entry name" value="Endo/exonu/phosph_ase_sf"/>
</dbReference>
<dbReference type="SUPFAM" id="SSF56672">
    <property type="entry name" value="DNA/RNA polymerases"/>
    <property type="match status" value="1"/>
</dbReference>
<dbReference type="GO" id="GO:0004523">
    <property type="term" value="F:RNA-DNA hybrid ribonuclease activity"/>
    <property type="evidence" value="ECO:0007669"/>
    <property type="project" value="InterPro"/>
</dbReference>
<dbReference type="PROSITE" id="PS50878">
    <property type="entry name" value="RT_POL"/>
    <property type="match status" value="1"/>
</dbReference>
<evidence type="ECO:0000313" key="4">
    <source>
        <dbReference type="Proteomes" id="UP001165190"/>
    </source>
</evidence>
<organism evidence="3 4">
    <name type="scientific">Hibiscus trionum</name>
    <name type="common">Flower of an hour</name>
    <dbReference type="NCBI Taxonomy" id="183268"/>
    <lineage>
        <taxon>Eukaryota</taxon>
        <taxon>Viridiplantae</taxon>
        <taxon>Streptophyta</taxon>
        <taxon>Embryophyta</taxon>
        <taxon>Tracheophyta</taxon>
        <taxon>Spermatophyta</taxon>
        <taxon>Magnoliopsida</taxon>
        <taxon>eudicotyledons</taxon>
        <taxon>Gunneridae</taxon>
        <taxon>Pentapetalae</taxon>
        <taxon>rosids</taxon>
        <taxon>malvids</taxon>
        <taxon>Malvales</taxon>
        <taxon>Malvaceae</taxon>
        <taxon>Malvoideae</taxon>
        <taxon>Hibiscus</taxon>
    </lineage>
</organism>
<dbReference type="InterPro" id="IPR002156">
    <property type="entry name" value="RNaseH_domain"/>
</dbReference>
<evidence type="ECO:0000259" key="2">
    <source>
        <dbReference type="PROSITE" id="PS50878"/>
    </source>
</evidence>
<dbReference type="InterPro" id="IPR044730">
    <property type="entry name" value="RNase_H-like_dom_plant"/>
</dbReference>
<evidence type="ECO:0008006" key="5">
    <source>
        <dbReference type="Google" id="ProtNLM"/>
    </source>
</evidence>
<dbReference type="InterPro" id="IPR012337">
    <property type="entry name" value="RNaseH-like_sf"/>
</dbReference>
<reference evidence="3" key="1">
    <citation type="submission" date="2023-05" db="EMBL/GenBank/DDBJ databases">
        <title>Genome and transcriptome analyses reveal genes involved in the formation of fine ridges on petal epidermal cells in Hibiscus trionum.</title>
        <authorList>
            <person name="Koshimizu S."/>
            <person name="Masuda S."/>
            <person name="Ishii T."/>
            <person name="Shirasu K."/>
            <person name="Hoshino A."/>
            <person name="Arita M."/>
        </authorList>
    </citation>
    <scope>NUCLEOTIDE SEQUENCE</scope>
    <source>
        <strain evidence="3">Hamamatsu line</strain>
    </source>
</reference>
<dbReference type="EMBL" id="BSYR01000044">
    <property type="protein sequence ID" value="GMJ05563.1"/>
    <property type="molecule type" value="Genomic_DNA"/>
</dbReference>
<dbReference type="InterPro" id="IPR043502">
    <property type="entry name" value="DNA/RNA_pol_sf"/>
</dbReference>
<dbReference type="CDD" id="cd06222">
    <property type="entry name" value="RNase_H_like"/>
    <property type="match status" value="1"/>
</dbReference>
<dbReference type="GO" id="GO:0035556">
    <property type="term" value="P:intracellular signal transduction"/>
    <property type="evidence" value="ECO:0007669"/>
    <property type="project" value="InterPro"/>
</dbReference>
<dbReference type="SUPFAM" id="SSF56219">
    <property type="entry name" value="DNase I-like"/>
    <property type="match status" value="1"/>
</dbReference>
<dbReference type="InterPro" id="IPR026960">
    <property type="entry name" value="RVT-Znf"/>
</dbReference>
<accession>A0A9W7J368</accession>
<dbReference type="OrthoDB" id="428918at2759"/>
<evidence type="ECO:0000313" key="3">
    <source>
        <dbReference type="EMBL" id="GMJ05563.1"/>
    </source>
</evidence>
<sequence length="1200" mass="135609">MKGFRNALADCSLEDLGYTGCWFTWEKGRMASTTIRERLDRGVASDLWLSMFPGYKLEHLVRSFSDHCPLLLTTSGSNGGRLPQKFRFEAAWMFEVNFEETVRQFWHSSNVSLPNKLSLLAARLSDWHGKLSRSKKEYLRSMHKKLEQLYEEPVSDEVLGEILGIKADINLETDKEELYWEQRARINWLQNGDRNTPFFHRHASIRRSTNIVEKLIDDVGTSVFGDSDMLELASSYFASLFTSQGSNNVSEVLDNIEQVISADMNEELMKPFSKHDVWEALKSMSPLKACGDDGFGALFFQKLWHIVGDEVSNFCISLIRGEGSLSEINSTTIVLVPKVSKPNRMNQFRPISLCNIIYKIIAKMLVICFQGVLPLCIDEAQSAFVPGRLISDNILTAYEVLHAFKNKRRGKRGFFALKLDMSKAYDKFEWGFLSTVLQRMGFTMDWVEILMRCVSTVSYTVTMNGMSGETFFPSRGLRQGDPLSPYLFLICSEGLSALIRSKLRRGQLRGAVIARNAPPITHLLFADDCLLFGDATAAGASILRDILITYSHASGQLINFDKSGVFFSSNVIEENRSDVCRILNVNSSTNMERYFGLPPIIGRNKKAAFEDLFGKVLKRSNLLSARLLSAGGKEVFIKSVLQAIPIYTMSCFLLPSTFCKKLEGVLGRFWWRNSSSKRGIHWCTWNSLCVSKDDGGMGFRDLSNFNVALLAKQGWRLITNPESLLARTLRARYFPRDDFLSARLGSNPSYTWRSIWASRALLEKGLCWRVGNGSNISIWNSFWLPVSPPRLVQTPPSPGLNWVSDLMLLNPRRWNDDLIYEVFSQSEAHIILSIPLPSTNLSDILVWGVDPKGVYSVRSGYYTLQNQSNQVGYNDNSQSIYKQIWSLLCPAKIKIMGWRLLKNYIPTMHNLYHKRIAHSPICPKCLLAPESIEHFARDCVFAKEVWNLANFTWPLSLNSESFFDWFCWVFTNNSGAKRIEFLIILWSIWYVRNKLVHEGINQKPIEVITFARSYLRDLERASFVSSVAPVASSAQWTPPSDPVVKVNVDTAFNSDSSLAVSGVVVRDSEGLVLGSCIRLRDGLTTAFAAEAQAVIDGLKFVSDLGCMQVLLESDSRSVIGRINSSGEDLFVLRPFIEDAKRLSEVFDSCRFVFSGRESNSAAHSLARLGRQYAGDTYWIEEVPSPISNIIRADRSHLSPI</sequence>
<evidence type="ECO:0000259" key="1">
    <source>
        <dbReference type="PROSITE" id="PS50309"/>
    </source>
</evidence>
<comment type="caution">
    <text evidence="3">The sequence shown here is derived from an EMBL/GenBank/DDBJ whole genome shotgun (WGS) entry which is preliminary data.</text>
</comment>
<dbReference type="Proteomes" id="UP001165190">
    <property type="component" value="Unassembled WGS sequence"/>
</dbReference>
<proteinExistence type="predicted"/>
<dbReference type="SUPFAM" id="SSF53098">
    <property type="entry name" value="Ribonuclease H-like"/>
    <property type="match status" value="1"/>
</dbReference>
<dbReference type="Pfam" id="PF13966">
    <property type="entry name" value="zf-RVT"/>
    <property type="match status" value="1"/>
</dbReference>
<dbReference type="AlphaFoldDB" id="A0A9W7J368"/>
<dbReference type="Pfam" id="PF13456">
    <property type="entry name" value="RVT_3"/>
    <property type="match status" value="1"/>
</dbReference>
<protein>
    <recommendedName>
        <fullName evidence="5">Reverse transcriptase</fullName>
    </recommendedName>
</protein>
<keyword evidence="4" id="KW-1185">Reference proteome</keyword>
<dbReference type="PROSITE" id="PS50309">
    <property type="entry name" value="DC"/>
    <property type="match status" value="1"/>
</dbReference>
<name>A0A9W7J368_HIBTR</name>
<dbReference type="Pfam" id="PF00078">
    <property type="entry name" value="RVT_1"/>
    <property type="match status" value="1"/>
</dbReference>
<dbReference type="InterPro" id="IPR003533">
    <property type="entry name" value="Doublecortin_dom"/>
</dbReference>
<dbReference type="InterPro" id="IPR036397">
    <property type="entry name" value="RNaseH_sf"/>
</dbReference>
<feature type="domain" description="Doublecortin" evidence="1">
    <location>
        <begin position="184"/>
        <end position="263"/>
    </location>
</feature>
<feature type="domain" description="Reverse transcriptase" evidence="2">
    <location>
        <begin position="317"/>
        <end position="599"/>
    </location>
</feature>
<dbReference type="GO" id="GO:0003676">
    <property type="term" value="F:nucleic acid binding"/>
    <property type="evidence" value="ECO:0007669"/>
    <property type="project" value="InterPro"/>
</dbReference>
<dbReference type="InterPro" id="IPR000477">
    <property type="entry name" value="RT_dom"/>
</dbReference>
<gene>
    <name evidence="3" type="ORF">HRI_004225500</name>
</gene>
<dbReference type="Gene3D" id="3.30.420.10">
    <property type="entry name" value="Ribonuclease H-like superfamily/Ribonuclease H"/>
    <property type="match status" value="1"/>
</dbReference>